<evidence type="ECO:0000313" key="3">
    <source>
        <dbReference type="Proteomes" id="UP000663880"/>
    </source>
</evidence>
<name>A0A821UBN0_9NEOP</name>
<accession>A0A821UBN0</accession>
<keyword evidence="3" id="KW-1185">Reference proteome</keyword>
<evidence type="ECO:0000313" key="2">
    <source>
        <dbReference type="EMBL" id="CAF4887271.1"/>
    </source>
</evidence>
<gene>
    <name evidence="2" type="ORF">PMACD_LOCUS10137</name>
</gene>
<feature type="compositionally biased region" description="Basic and acidic residues" evidence="1">
    <location>
        <begin position="11"/>
        <end position="30"/>
    </location>
</feature>
<dbReference type="EMBL" id="CAJOBZ010000030">
    <property type="protein sequence ID" value="CAF4887271.1"/>
    <property type="molecule type" value="Genomic_DNA"/>
</dbReference>
<evidence type="ECO:0000256" key="1">
    <source>
        <dbReference type="SAM" id="MobiDB-lite"/>
    </source>
</evidence>
<proteinExistence type="predicted"/>
<dbReference type="Proteomes" id="UP000663880">
    <property type="component" value="Unassembled WGS sequence"/>
</dbReference>
<protein>
    <submittedName>
        <fullName evidence="2">Uncharacterized protein</fullName>
    </submittedName>
</protein>
<dbReference type="OrthoDB" id="10458011at2759"/>
<organism evidence="2 3">
    <name type="scientific">Pieris macdunnoughi</name>
    <dbReference type="NCBI Taxonomy" id="345717"/>
    <lineage>
        <taxon>Eukaryota</taxon>
        <taxon>Metazoa</taxon>
        <taxon>Ecdysozoa</taxon>
        <taxon>Arthropoda</taxon>
        <taxon>Hexapoda</taxon>
        <taxon>Insecta</taxon>
        <taxon>Pterygota</taxon>
        <taxon>Neoptera</taxon>
        <taxon>Endopterygota</taxon>
        <taxon>Lepidoptera</taxon>
        <taxon>Glossata</taxon>
        <taxon>Ditrysia</taxon>
        <taxon>Papilionoidea</taxon>
        <taxon>Pieridae</taxon>
        <taxon>Pierinae</taxon>
        <taxon>Pieris</taxon>
    </lineage>
</organism>
<feature type="region of interest" description="Disordered" evidence="1">
    <location>
        <begin position="1"/>
        <end position="31"/>
    </location>
</feature>
<sequence>MLWSSSSLIHLPKENEPSKPRKEKEQDLGRNRTSSVLCMTVHSLCAKFIISRNAKLTDGCAGCSCPLTFWSCLLWTVGVRSPCAVDALATAPALLPAGDLACGELVDVVLDS</sequence>
<dbReference type="AlphaFoldDB" id="A0A821UBN0"/>
<reference evidence="2" key="1">
    <citation type="submission" date="2021-02" db="EMBL/GenBank/DDBJ databases">
        <authorList>
            <person name="Steward A R."/>
        </authorList>
    </citation>
    <scope>NUCLEOTIDE SEQUENCE</scope>
</reference>
<comment type="caution">
    <text evidence="2">The sequence shown here is derived from an EMBL/GenBank/DDBJ whole genome shotgun (WGS) entry which is preliminary data.</text>
</comment>